<dbReference type="PANTHER" id="PTHR43441:SF3">
    <property type="entry name" value="ACETYLTRANSFERASE"/>
    <property type="match status" value="1"/>
</dbReference>
<dbReference type="InterPro" id="IPR051908">
    <property type="entry name" value="Ribosomal_N-acetyltransferase"/>
</dbReference>
<dbReference type="Proteomes" id="UP000240317">
    <property type="component" value="Unassembled WGS sequence"/>
</dbReference>
<evidence type="ECO:0000313" key="3">
    <source>
        <dbReference type="Proteomes" id="UP000240317"/>
    </source>
</evidence>
<dbReference type="GO" id="GO:0005737">
    <property type="term" value="C:cytoplasm"/>
    <property type="evidence" value="ECO:0007669"/>
    <property type="project" value="TreeGrafter"/>
</dbReference>
<evidence type="ECO:0000313" key="2">
    <source>
        <dbReference type="EMBL" id="PTA67969.1"/>
    </source>
</evidence>
<feature type="domain" description="N-acetyltransferase" evidence="1">
    <location>
        <begin position="14"/>
        <end position="156"/>
    </location>
</feature>
<dbReference type="OrthoDB" id="9799321at2"/>
<dbReference type="InterPro" id="IPR016181">
    <property type="entry name" value="Acyl_CoA_acyltransferase"/>
</dbReference>
<gene>
    <name evidence="2" type="ORF">C8263_09595</name>
</gene>
<dbReference type="Gene3D" id="3.40.630.30">
    <property type="match status" value="1"/>
</dbReference>
<organism evidence="2 3">
    <name type="scientific">Deinococcus arcticus</name>
    <dbReference type="NCBI Taxonomy" id="2136176"/>
    <lineage>
        <taxon>Bacteria</taxon>
        <taxon>Thermotogati</taxon>
        <taxon>Deinococcota</taxon>
        <taxon>Deinococci</taxon>
        <taxon>Deinococcales</taxon>
        <taxon>Deinococcaceae</taxon>
        <taxon>Deinococcus</taxon>
    </lineage>
</organism>
<dbReference type="InterPro" id="IPR000182">
    <property type="entry name" value="GNAT_dom"/>
</dbReference>
<accession>A0A2T3W7U8</accession>
<dbReference type="RefSeq" id="WP_107137907.1">
    <property type="nucleotide sequence ID" value="NZ_PYSV01000008.1"/>
</dbReference>
<proteinExistence type="predicted"/>
<dbReference type="GO" id="GO:1990189">
    <property type="term" value="F:protein N-terminal-serine acetyltransferase activity"/>
    <property type="evidence" value="ECO:0007669"/>
    <property type="project" value="TreeGrafter"/>
</dbReference>
<evidence type="ECO:0000259" key="1">
    <source>
        <dbReference type="Pfam" id="PF13302"/>
    </source>
</evidence>
<sequence length="187" mass="20879">MPLPAVPDDLRTSRLWLRRPRVADAPALVAAVNASHAELRRWMHWAQVPLTLEAAQANLHAAAERFETRENLRYHVWNPQGTELLGSSGYHALDWRVPKGEIGYWIATAHTGQGYAQEVAQALTDLALGPLGFARLEIRCDPGNTRSARIPRALGYALDARFVNDDVRADDPAQLRDTLVFSRLGKR</sequence>
<dbReference type="GO" id="GO:0008999">
    <property type="term" value="F:protein-N-terminal-alanine acetyltransferase activity"/>
    <property type="evidence" value="ECO:0007669"/>
    <property type="project" value="TreeGrafter"/>
</dbReference>
<dbReference type="PANTHER" id="PTHR43441">
    <property type="entry name" value="RIBOSOMAL-PROTEIN-SERINE ACETYLTRANSFERASE"/>
    <property type="match status" value="1"/>
</dbReference>
<name>A0A2T3W7U8_9DEIO</name>
<protein>
    <submittedName>
        <fullName evidence="2">N-acetyltransferase</fullName>
    </submittedName>
</protein>
<reference evidence="2 3" key="1">
    <citation type="submission" date="2018-03" db="EMBL/GenBank/DDBJ databases">
        <title>Draft genome of Deinococcus sp. OD32.</title>
        <authorList>
            <person name="Wang X.-P."/>
            <person name="Du Z.-J."/>
        </authorList>
    </citation>
    <scope>NUCLEOTIDE SEQUENCE [LARGE SCALE GENOMIC DNA]</scope>
    <source>
        <strain evidence="2 3">OD32</strain>
    </source>
</reference>
<dbReference type="AlphaFoldDB" id="A0A2T3W7U8"/>
<keyword evidence="3" id="KW-1185">Reference proteome</keyword>
<comment type="caution">
    <text evidence="2">The sequence shown here is derived from an EMBL/GenBank/DDBJ whole genome shotgun (WGS) entry which is preliminary data.</text>
</comment>
<dbReference type="SUPFAM" id="SSF55729">
    <property type="entry name" value="Acyl-CoA N-acyltransferases (Nat)"/>
    <property type="match status" value="1"/>
</dbReference>
<dbReference type="EMBL" id="PYSV01000008">
    <property type="protein sequence ID" value="PTA67969.1"/>
    <property type="molecule type" value="Genomic_DNA"/>
</dbReference>
<keyword evidence="2" id="KW-0808">Transferase</keyword>
<dbReference type="Pfam" id="PF13302">
    <property type="entry name" value="Acetyltransf_3"/>
    <property type="match status" value="1"/>
</dbReference>